<dbReference type="PANTHER" id="PTHR20963">
    <property type="entry name" value="MULTIPLE INOSITOL POLYPHOSPHATE PHOSPHATASE-RELATED"/>
    <property type="match status" value="1"/>
</dbReference>
<organism evidence="5 6">
    <name type="scientific">Phialocephala subalpina</name>
    <dbReference type="NCBI Taxonomy" id="576137"/>
    <lineage>
        <taxon>Eukaryota</taxon>
        <taxon>Fungi</taxon>
        <taxon>Dikarya</taxon>
        <taxon>Ascomycota</taxon>
        <taxon>Pezizomycotina</taxon>
        <taxon>Leotiomycetes</taxon>
        <taxon>Helotiales</taxon>
        <taxon>Mollisiaceae</taxon>
        <taxon>Phialocephala</taxon>
        <taxon>Phialocephala fortinii species complex</taxon>
    </lineage>
</organism>
<dbReference type="InterPro" id="IPR016274">
    <property type="entry name" value="Histidine_acid_Pase_euk"/>
</dbReference>
<feature type="signal peptide" evidence="4">
    <location>
        <begin position="1"/>
        <end position="22"/>
    </location>
</feature>
<evidence type="ECO:0000256" key="2">
    <source>
        <dbReference type="ARBA" id="ARBA00023180"/>
    </source>
</evidence>
<keyword evidence="1" id="KW-0378">Hydrolase</keyword>
<dbReference type="InterPro" id="IPR029033">
    <property type="entry name" value="His_PPase_superfam"/>
</dbReference>
<dbReference type="Pfam" id="PF00328">
    <property type="entry name" value="His_Phos_2"/>
    <property type="match status" value="1"/>
</dbReference>
<evidence type="ECO:0000313" key="5">
    <source>
        <dbReference type="EMBL" id="CZR54299.1"/>
    </source>
</evidence>
<evidence type="ECO:0000256" key="4">
    <source>
        <dbReference type="SAM" id="SignalP"/>
    </source>
</evidence>
<dbReference type="Proteomes" id="UP000184330">
    <property type="component" value="Unassembled WGS sequence"/>
</dbReference>
<dbReference type="CDD" id="cd07061">
    <property type="entry name" value="HP_HAP_like"/>
    <property type="match status" value="1"/>
</dbReference>
<dbReference type="EMBL" id="FJOG01000005">
    <property type="protein sequence ID" value="CZR54299.1"/>
    <property type="molecule type" value="Genomic_DNA"/>
</dbReference>
<evidence type="ECO:0000256" key="3">
    <source>
        <dbReference type="PIRSR" id="PIRSR000894-2"/>
    </source>
</evidence>
<dbReference type="PIRSF" id="PIRSF000894">
    <property type="entry name" value="Acid_phosphatase"/>
    <property type="match status" value="1"/>
</dbReference>
<evidence type="ECO:0000313" key="6">
    <source>
        <dbReference type="Proteomes" id="UP000184330"/>
    </source>
</evidence>
<sequence length="437" mass="49499">MFPTWNSVAIIALSQLCPTVTPAQIPLLPQSHTEGYKFDALLHLPGISPYFDAIGSGLDHSAPRHCEVTAASYLVRHTAIYANDDDYERYIEPFLKKLNTTYGAISGKKRKGWKGSLSFFDKWENPINDPDNQLEQITPQGIKDSKKVGKHLLSRYPKLVPTTKKIYADKKSRTKDTAAAFVQVFPQNVEVEEILLNRSSFHAQDPHKACKAFSKEPGNEEQGQFMSKYTIPIIKRLQKHSPVELEQTDIMGLQQLCGYESAINGKKSDICDVFTDDEWMAYEYAWDLKYSRMFHAPRHTDSNIPDDDGQRFFLAFTHREVPPFIATALGLFNSSNAYAEEFPTDRINWSRSWKMAELIPFLGHVGIEKLTCNAVSIDPKDDMEYIRIIANSALRPILSCADGPGASCNFDQFTEIVRRGMEIYGDFDGVCKNNEDD</sequence>
<dbReference type="InterPro" id="IPR000560">
    <property type="entry name" value="His_Pase_clade-2"/>
</dbReference>
<feature type="disulfide bond" evidence="3">
    <location>
        <begin position="257"/>
        <end position="271"/>
    </location>
</feature>
<accession>A0A1L7WNF8</accession>
<dbReference type="GO" id="GO:0009277">
    <property type="term" value="C:fungal-type cell wall"/>
    <property type="evidence" value="ECO:0007669"/>
    <property type="project" value="TreeGrafter"/>
</dbReference>
<gene>
    <name evidence="5" type="ORF">PAC_04183</name>
</gene>
<dbReference type="AlphaFoldDB" id="A0A1L7WNF8"/>
<dbReference type="GO" id="GO:0003993">
    <property type="term" value="F:acid phosphatase activity"/>
    <property type="evidence" value="ECO:0007669"/>
    <property type="project" value="TreeGrafter"/>
</dbReference>
<feature type="disulfide bond" evidence="3">
    <location>
        <begin position="400"/>
        <end position="408"/>
    </location>
</feature>
<dbReference type="OrthoDB" id="6509975at2759"/>
<evidence type="ECO:0000256" key="1">
    <source>
        <dbReference type="ARBA" id="ARBA00022801"/>
    </source>
</evidence>
<dbReference type="PANTHER" id="PTHR20963:SF12">
    <property type="entry name" value="HISTIDINE ACID PHOSPHATASE"/>
    <property type="match status" value="1"/>
</dbReference>
<dbReference type="SUPFAM" id="SSF53254">
    <property type="entry name" value="Phosphoglycerate mutase-like"/>
    <property type="match status" value="1"/>
</dbReference>
<dbReference type="Gene3D" id="3.40.50.1240">
    <property type="entry name" value="Phosphoglycerate mutase-like"/>
    <property type="match status" value="2"/>
</dbReference>
<name>A0A1L7WNF8_9HELO</name>
<protein>
    <submittedName>
        <fullName evidence="5">Related to acid phosphatase</fullName>
    </submittedName>
</protein>
<keyword evidence="6" id="KW-1185">Reference proteome</keyword>
<keyword evidence="2" id="KW-0325">Glycoprotein</keyword>
<feature type="disulfide bond" evidence="3">
    <location>
        <begin position="66"/>
        <end position="372"/>
    </location>
</feature>
<dbReference type="STRING" id="576137.A0A1L7WNF8"/>
<feature type="chain" id="PRO_5012182730" evidence="4">
    <location>
        <begin position="23"/>
        <end position="437"/>
    </location>
</feature>
<keyword evidence="3" id="KW-1015">Disulfide bond</keyword>
<proteinExistence type="predicted"/>
<reference evidence="5 6" key="1">
    <citation type="submission" date="2016-03" db="EMBL/GenBank/DDBJ databases">
        <authorList>
            <person name="Ploux O."/>
        </authorList>
    </citation>
    <scope>NUCLEOTIDE SEQUENCE [LARGE SCALE GENOMIC DNA]</scope>
    <source>
        <strain evidence="5 6">UAMH 11012</strain>
    </source>
</reference>
<keyword evidence="4" id="KW-0732">Signal</keyword>